<feature type="transmembrane region" description="Helical" evidence="5">
    <location>
        <begin position="32"/>
        <end position="51"/>
    </location>
</feature>
<gene>
    <name evidence="6" type="ORF">ASPZODRAFT_442865</name>
</gene>
<keyword evidence="4 5" id="KW-0472">Membrane</keyword>
<dbReference type="GeneID" id="34614815"/>
<evidence type="ECO:0000256" key="4">
    <source>
        <dbReference type="ARBA" id="ARBA00023136"/>
    </source>
</evidence>
<dbReference type="VEuPathDB" id="FungiDB:ASPZODRAFT_442865"/>
<feature type="transmembrane region" description="Helical" evidence="5">
    <location>
        <begin position="58"/>
        <end position="78"/>
    </location>
</feature>
<evidence type="ECO:0000256" key="3">
    <source>
        <dbReference type="ARBA" id="ARBA00022989"/>
    </source>
</evidence>
<dbReference type="AlphaFoldDB" id="A0A1L9SX22"/>
<protein>
    <recommendedName>
        <fullName evidence="8">RTA1 like protein</fullName>
    </recommendedName>
</protein>
<feature type="transmembrane region" description="Helical" evidence="5">
    <location>
        <begin position="210"/>
        <end position="228"/>
    </location>
</feature>
<dbReference type="Pfam" id="PF04479">
    <property type="entry name" value="RTA1"/>
    <property type="match status" value="1"/>
</dbReference>
<organism evidence="6 7">
    <name type="scientific">Penicilliopsis zonata CBS 506.65</name>
    <dbReference type="NCBI Taxonomy" id="1073090"/>
    <lineage>
        <taxon>Eukaryota</taxon>
        <taxon>Fungi</taxon>
        <taxon>Dikarya</taxon>
        <taxon>Ascomycota</taxon>
        <taxon>Pezizomycotina</taxon>
        <taxon>Eurotiomycetes</taxon>
        <taxon>Eurotiomycetidae</taxon>
        <taxon>Eurotiales</taxon>
        <taxon>Aspergillaceae</taxon>
        <taxon>Penicilliopsis</taxon>
    </lineage>
</organism>
<reference evidence="7" key="1">
    <citation type="journal article" date="2017" name="Genome Biol.">
        <title>Comparative genomics reveals high biological diversity and specific adaptations in the industrially and medically important fungal genus Aspergillus.</title>
        <authorList>
            <person name="de Vries R.P."/>
            <person name="Riley R."/>
            <person name="Wiebenga A."/>
            <person name="Aguilar-Osorio G."/>
            <person name="Amillis S."/>
            <person name="Uchima C.A."/>
            <person name="Anderluh G."/>
            <person name="Asadollahi M."/>
            <person name="Askin M."/>
            <person name="Barry K."/>
            <person name="Battaglia E."/>
            <person name="Bayram O."/>
            <person name="Benocci T."/>
            <person name="Braus-Stromeyer S.A."/>
            <person name="Caldana C."/>
            <person name="Canovas D."/>
            <person name="Cerqueira G.C."/>
            <person name="Chen F."/>
            <person name="Chen W."/>
            <person name="Choi C."/>
            <person name="Clum A."/>
            <person name="Dos Santos R.A."/>
            <person name="Damasio A.R."/>
            <person name="Diallinas G."/>
            <person name="Emri T."/>
            <person name="Fekete E."/>
            <person name="Flipphi M."/>
            <person name="Freyberg S."/>
            <person name="Gallo A."/>
            <person name="Gournas C."/>
            <person name="Habgood R."/>
            <person name="Hainaut M."/>
            <person name="Harispe M.L."/>
            <person name="Henrissat B."/>
            <person name="Hilden K.S."/>
            <person name="Hope R."/>
            <person name="Hossain A."/>
            <person name="Karabika E."/>
            <person name="Karaffa L."/>
            <person name="Karanyi Z."/>
            <person name="Krasevec N."/>
            <person name="Kuo A."/>
            <person name="Kusch H."/>
            <person name="LaButti K."/>
            <person name="Lagendijk E.L."/>
            <person name="Lapidus A."/>
            <person name="Levasseur A."/>
            <person name="Lindquist E."/>
            <person name="Lipzen A."/>
            <person name="Logrieco A.F."/>
            <person name="MacCabe A."/>
            <person name="Maekelae M.R."/>
            <person name="Malavazi I."/>
            <person name="Melin P."/>
            <person name="Meyer V."/>
            <person name="Mielnichuk N."/>
            <person name="Miskei M."/>
            <person name="Molnar A.P."/>
            <person name="Mule G."/>
            <person name="Ngan C.Y."/>
            <person name="Orejas M."/>
            <person name="Orosz E."/>
            <person name="Ouedraogo J.P."/>
            <person name="Overkamp K.M."/>
            <person name="Park H.-S."/>
            <person name="Perrone G."/>
            <person name="Piumi F."/>
            <person name="Punt P.J."/>
            <person name="Ram A.F."/>
            <person name="Ramon A."/>
            <person name="Rauscher S."/>
            <person name="Record E."/>
            <person name="Riano-Pachon D.M."/>
            <person name="Robert V."/>
            <person name="Roehrig J."/>
            <person name="Ruller R."/>
            <person name="Salamov A."/>
            <person name="Salih N.S."/>
            <person name="Samson R.A."/>
            <person name="Sandor E."/>
            <person name="Sanguinetti M."/>
            <person name="Schuetze T."/>
            <person name="Sepcic K."/>
            <person name="Shelest E."/>
            <person name="Sherlock G."/>
            <person name="Sophianopoulou V."/>
            <person name="Squina F.M."/>
            <person name="Sun H."/>
            <person name="Susca A."/>
            <person name="Todd R.B."/>
            <person name="Tsang A."/>
            <person name="Unkles S.E."/>
            <person name="van de Wiele N."/>
            <person name="van Rossen-Uffink D."/>
            <person name="Oliveira J.V."/>
            <person name="Vesth T.C."/>
            <person name="Visser J."/>
            <person name="Yu J.-H."/>
            <person name="Zhou M."/>
            <person name="Andersen M.R."/>
            <person name="Archer D.B."/>
            <person name="Baker S.E."/>
            <person name="Benoit I."/>
            <person name="Brakhage A.A."/>
            <person name="Braus G.H."/>
            <person name="Fischer R."/>
            <person name="Frisvad J.C."/>
            <person name="Goldman G.H."/>
            <person name="Houbraken J."/>
            <person name="Oakley B."/>
            <person name="Pocsi I."/>
            <person name="Scazzocchio C."/>
            <person name="Seiboth B."/>
            <person name="vanKuyk P.A."/>
            <person name="Wortman J."/>
            <person name="Dyer P.S."/>
            <person name="Grigoriev I.V."/>
        </authorList>
    </citation>
    <scope>NUCLEOTIDE SEQUENCE [LARGE SCALE GENOMIC DNA]</scope>
    <source>
        <strain evidence="7">CBS 506.65</strain>
    </source>
</reference>
<dbReference type="STRING" id="1073090.A0A1L9SX22"/>
<name>A0A1L9SX22_9EURO</name>
<keyword evidence="2 5" id="KW-0812">Transmembrane</keyword>
<dbReference type="OrthoDB" id="1844152at2759"/>
<dbReference type="InterPro" id="IPR007568">
    <property type="entry name" value="RTA1"/>
</dbReference>
<dbReference type="GO" id="GO:0000324">
    <property type="term" value="C:fungal-type vacuole"/>
    <property type="evidence" value="ECO:0007669"/>
    <property type="project" value="TreeGrafter"/>
</dbReference>
<keyword evidence="7" id="KW-1185">Reference proteome</keyword>
<evidence type="ECO:0008006" key="8">
    <source>
        <dbReference type="Google" id="ProtNLM"/>
    </source>
</evidence>
<dbReference type="PANTHER" id="PTHR31465">
    <property type="entry name" value="PROTEIN RTA1-RELATED"/>
    <property type="match status" value="1"/>
</dbReference>
<accession>A0A1L9SX22</accession>
<proteinExistence type="predicted"/>
<feature type="transmembrane region" description="Helical" evidence="5">
    <location>
        <begin position="170"/>
        <end position="189"/>
    </location>
</feature>
<evidence type="ECO:0000256" key="5">
    <source>
        <dbReference type="SAM" id="Phobius"/>
    </source>
</evidence>
<feature type="transmembrane region" description="Helical" evidence="5">
    <location>
        <begin position="90"/>
        <end position="113"/>
    </location>
</feature>
<sequence length="288" mass="31988">MTTRTEEEEILRQGCHALVEGFGTSYGYKPSLGAGIAFCVLFGLSMILHTVQLVWKRYWWCVVFTLGCLCELLGWAARTWAAECPYNPNAFMMQIAILIIAPTFFTAGVYVLLGRFIQILGSQSSVLSPKLYLWIFCTCDILSLVIQAVGGGMAASAYDTLDGNTAPGTHIMVAGIVFQMASITVFVALAADFVRRTLRHRLIQSADGSFVPLLVAMGFSVVCIYIRSIYRTIELSQGWTGYLITHQVYFVVLDGVMMVLAVVVFNFVHPGWFMPNAKRVYQVEMEHA</sequence>
<dbReference type="PANTHER" id="PTHR31465:SF11">
    <property type="entry name" value="DOMAIN PROTEIN, PUTATIVE (AFU_ORTHOLOGUE AFUA_3G10770)-RELATED"/>
    <property type="match status" value="1"/>
</dbReference>
<comment type="subcellular location">
    <subcellularLocation>
        <location evidence="1">Membrane</location>
        <topology evidence="1">Multi-pass membrane protein</topology>
    </subcellularLocation>
</comment>
<evidence type="ECO:0000313" key="7">
    <source>
        <dbReference type="Proteomes" id="UP000184188"/>
    </source>
</evidence>
<keyword evidence="3 5" id="KW-1133">Transmembrane helix</keyword>
<feature type="transmembrane region" description="Helical" evidence="5">
    <location>
        <begin position="133"/>
        <end position="158"/>
    </location>
</feature>
<dbReference type="GO" id="GO:0005886">
    <property type="term" value="C:plasma membrane"/>
    <property type="evidence" value="ECO:0007669"/>
    <property type="project" value="TreeGrafter"/>
</dbReference>
<dbReference type="Proteomes" id="UP000184188">
    <property type="component" value="Unassembled WGS sequence"/>
</dbReference>
<evidence type="ECO:0000256" key="1">
    <source>
        <dbReference type="ARBA" id="ARBA00004141"/>
    </source>
</evidence>
<evidence type="ECO:0000313" key="6">
    <source>
        <dbReference type="EMBL" id="OJJ51641.1"/>
    </source>
</evidence>
<dbReference type="EMBL" id="KV878336">
    <property type="protein sequence ID" value="OJJ51641.1"/>
    <property type="molecule type" value="Genomic_DNA"/>
</dbReference>
<evidence type="ECO:0000256" key="2">
    <source>
        <dbReference type="ARBA" id="ARBA00022692"/>
    </source>
</evidence>
<dbReference type="RefSeq" id="XP_022586151.1">
    <property type="nucleotide sequence ID" value="XM_022728351.1"/>
</dbReference>
<feature type="transmembrane region" description="Helical" evidence="5">
    <location>
        <begin position="248"/>
        <end position="268"/>
    </location>
</feature>